<accession>A0A9D1X4S4</accession>
<dbReference type="SUPFAM" id="SSF53244">
    <property type="entry name" value="MurD-like peptide ligases, peptide-binding domain"/>
    <property type="match status" value="1"/>
</dbReference>
<feature type="region of interest" description="Disordered" evidence="11">
    <location>
        <begin position="424"/>
        <end position="449"/>
    </location>
</feature>
<evidence type="ECO:0000256" key="4">
    <source>
        <dbReference type="ARBA" id="ARBA00022741"/>
    </source>
</evidence>
<dbReference type="GO" id="GO:0009252">
    <property type="term" value="P:peptidoglycan biosynthetic process"/>
    <property type="evidence" value="ECO:0007669"/>
    <property type="project" value="UniProtKB-KW"/>
</dbReference>
<keyword evidence="2 14" id="KW-0436">Ligase</keyword>
<evidence type="ECO:0000256" key="11">
    <source>
        <dbReference type="SAM" id="MobiDB-lite"/>
    </source>
</evidence>
<dbReference type="GO" id="GO:0071555">
    <property type="term" value="P:cell wall organization"/>
    <property type="evidence" value="ECO:0007669"/>
    <property type="project" value="UniProtKB-KW"/>
</dbReference>
<dbReference type="GO" id="GO:0005737">
    <property type="term" value="C:cytoplasm"/>
    <property type="evidence" value="ECO:0007669"/>
    <property type="project" value="UniProtKB-SubCell"/>
</dbReference>
<dbReference type="Gene3D" id="3.40.1190.10">
    <property type="entry name" value="Mur-like, catalytic domain"/>
    <property type="match status" value="1"/>
</dbReference>
<dbReference type="InterPro" id="IPR013221">
    <property type="entry name" value="Mur_ligase_cen"/>
</dbReference>
<evidence type="ECO:0000256" key="5">
    <source>
        <dbReference type="ARBA" id="ARBA00022840"/>
    </source>
</evidence>
<dbReference type="GO" id="GO:0051301">
    <property type="term" value="P:cell division"/>
    <property type="evidence" value="ECO:0007669"/>
    <property type="project" value="UniProtKB-KW"/>
</dbReference>
<evidence type="ECO:0000313" key="15">
    <source>
        <dbReference type="Proteomes" id="UP000886805"/>
    </source>
</evidence>
<comment type="subcellular location">
    <subcellularLocation>
        <location evidence="10">Cytoplasm</location>
    </subcellularLocation>
</comment>
<evidence type="ECO:0000313" key="14">
    <source>
        <dbReference type="EMBL" id="HIX72531.1"/>
    </source>
</evidence>
<keyword evidence="9 10" id="KW-0961">Cell wall biogenesis/degradation</keyword>
<dbReference type="HAMAP" id="MF_02019">
    <property type="entry name" value="MurF"/>
    <property type="match status" value="1"/>
</dbReference>
<evidence type="ECO:0000256" key="7">
    <source>
        <dbReference type="ARBA" id="ARBA00022984"/>
    </source>
</evidence>
<organism evidence="14 15">
    <name type="scientific">Candidatus Anaerobutyricum stercoripullorum</name>
    <dbReference type="NCBI Taxonomy" id="2838456"/>
    <lineage>
        <taxon>Bacteria</taxon>
        <taxon>Bacillati</taxon>
        <taxon>Bacillota</taxon>
        <taxon>Clostridia</taxon>
        <taxon>Lachnospirales</taxon>
        <taxon>Lachnospiraceae</taxon>
        <taxon>Anaerobutyricum</taxon>
    </lineage>
</organism>
<comment type="caution">
    <text evidence="14">The sequence shown here is derived from an EMBL/GenBank/DDBJ whole genome shotgun (WGS) entry which is preliminary data.</text>
</comment>
<dbReference type="SUPFAM" id="SSF53623">
    <property type="entry name" value="MurD-like peptide ligases, catalytic domain"/>
    <property type="match status" value="1"/>
</dbReference>
<dbReference type="InterPro" id="IPR036565">
    <property type="entry name" value="Mur-like_cat_sf"/>
</dbReference>
<dbReference type="InterPro" id="IPR004101">
    <property type="entry name" value="Mur_ligase_C"/>
</dbReference>
<dbReference type="NCBIfam" id="TIGR01143">
    <property type="entry name" value="murF"/>
    <property type="match status" value="1"/>
</dbReference>
<dbReference type="GO" id="GO:0047480">
    <property type="term" value="F:UDP-N-acetylmuramoyl-tripeptide-D-alanyl-D-alanine ligase activity"/>
    <property type="evidence" value="ECO:0007669"/>
    <property type="project" value="UniProtKB-EC"/>
</dbReference>
<evidence type="ECO:0000256" key="8">
    <source>
        <dbReference type="ARBA" id="ARBA00023306"/>
    </source>
</evidence>
<proteinExistence type="inferred from homology"/>
<dbReference type="Pfam" id="PF02875">
    <property type="entry name" value="Mur_ligase_C"/>
    <property type="match status" value="1"/>
</dbReference>
<comment type="pathway">
    <text evidence="10">Cell wall biogenesis; peptidoglycan biosynthesis.</text>
</comment>
<dbReference type="InterPro" id="IPR036615">
    <property type="entry name" value="Mur_ligase_C_dom_sf"/>
</dbReference>
<feature type="non-terminal residue" evidence="14">
    <location>
        <position position="1"/>
    </location>
</feature>
<dbReference type="EMBL" id="DXEQ01000167">
    <property type="protein sequence ID" value="HIX72531.1"/>
    <property type="molecule type" value="Genomic_DNA"/>
</dbReference>
<keyword evidence="5" id="KW-0067">ATP-binding</keyword>
<feature type="domain" description="Mur ligase C-terminal" evidence="12">
    <location>
        <begin position="322"/>
        <end position="483"/>
    </location>
</feature>
<evidence type="ECO:0000256" key="1">
    <source>
        <dbReference type="ARBA" id="ARBA00022490"/>
    </source>
</evidence>
<dbReference type="Proteomes" id="UP000886805">
    <property type="component" value="Unassembled WGS sequence"/>
</dbReference>
<reference evidence="14" key="1">
    <citation type="journal article" date="2021" name="PeerJ">
        <title>Extensive microbial diversity within the chicken gut microbiome revealed by metagenomics and culture.</title>
        <authorList>
            <person name="Gilroy R."/>
            <person name="Ravi A."/>
            <person name="Getino M."/>
            <person name="Pursley I."/>
            <person name="Horton D.L."/>
            <person name="Alikhan N.F."/>
            <person name="Baker D."/>
            <person name="Gharbi K."/>
            <person name="Hall N."/>
            <person name="Watson M."/>
            <person name="Adriaenssens E.M."/>
            <person name="Foster-Nyarko E."/>
            <person name="Jarju S."/>
            <person name="Secka A."/>
            <person name="Antonio M."/>
            <person name="Oren A."/>
            <person name="Chaudhuri R.R."/>
            <person name="La Ragione R."/>
            <person name="Hildebrand F."/>
            <person name="Pallen M.J."/>
        </authorList>
    </citation>
    <scope>NUCLEOTIDE SEQUENCE</scope>
    <source>
        <strain evidence="14">ChiSxjej3B15-1167</strain>
    </source>
</reference>
<keyword evidence="4" id="KW-0547">Nucleotide-binding</keyword>
<dbReference type="InterPro" id="IPR035911">
    <property type="entry name" value="MurE/MurF_N"/>
</dbReference>
<keyword evidence="3 10" id="KW-0132">Cell division</keyword>
<dbReference type="InterPro" id="IPR005863">
    <property type="entry name" value="UDP-N-AcMur_synth"/>
</dbReference>
<dbReference type="GO" id="GO:0005524">
    <property type="term" value="F:ATP binding"/>
    <property type="evidence" value="ECO:0007669"/>
    <property type="project" value="UniProtKB-KW"/>
</dbReference>
<dbReference type="Gene3D" id="3.90.190.20">
    <property type="entry name" value="Mur ligase, C-terminal domain"/>
    <property type="match status" value="1"/>
</dbReference>
<sequence>TRGVLLCGDENKVIRDFSIDSREGSEDSIFVPIIGERVNAHRFIEGALELNGATFTSEHCPEGEDGAAKGDRLWEQIANKTGMVKPWIYVKDTVRAMQQVGTCYRNRLSLPVVAVTGSVGKTTTREMIATALSAGKRVFQTLGNQNSQIGVPLTLSHMSPEDEAAVLEIGMSERGQIETLTKMIRPDIAVVTMIGVSHIAQLKSQENICLEKMDIVKGVPEDGMVFLNGDDPFLVPYRGRLEQKTFFYGLSDDCDYRAEDIVNGDGQISFTFCADDLRLPVTLSTMGEHNVRNALVALGVAHQMGVDVSAAAKKLSKFHGQRLKFVRCGRCTVIDDTYNASPDSMKASVGVLSSMANVQGRRVAALSDMLELGEDEKRYHYEVGEYIAEKEIDELVVFGELSREILKGAEEACAERKRPCVRKTADEQPETAAGVMPGATDGSAEPVSRQRGLVLTEAKDREAMTAYLMRTLRPEDVVLLKASNGMKLFEVAKALTEQNVK</sequence>
<dbReference type="InterPro" id="IPR051046">
    <property type="entry name" value="MurCDEF_CellWall_CoF430Synth"/>
</dbReference>
<dbReference type="PANTHER" id="PTHR43024">
    <property type="entry name" value="UDP-N-ACETYLMURAMOYL-TRIPEPTIDE--D-ALANYL-D-ALANINE LIGASE"/>
    <property type="match status" value="1"/>
</dbReference>
<dbReference type="SUPFAM" id="SSF63418">
    <property type="entry name" value="MurE/MurF N-terminal domain"/>
    <property type="match status" value="1"/>
</dbReference>
<reference evidence="14" key="2">
    <citation type="submission" date="2021-04" db="EMBL/GenBank/DDBJ databases">
        <authorList>
            <person name="Gilroy R."/>
        </authorList>
    </citation>
    <scope>NUCLEOTIDE SEQUENCE</scope>
    <source>
        <strain evidence="14">ChiSxjej3B15-1167</strain>
    </source>
</reference>
<name>A0A9D1X4S4_9FIRM</name>
<evidence type="ECO:0000256" key="9">
    <source>
        <dbReference type="ARBA" id="ARBA00023316"/>
    </source>
</evidence>
<evidence type="ECO:0000259" key="12">
    <source>
        <dbReference type="Pfam" id="PF02875"/>
    </source>
</evidence>
<evidence type="ECO:0000259" key="13">
    <source>
        <dbReference type="Pfam" id="PF08245"/>
    </source>
</evidence>
<keyword evidence="7 10" id="KW-0573">Peptidoglycan synthesis</keyword>
<evidence type="ECO:0000256" key="3">
    <source>
        <dbReference type="ARBA" id="ARBA00022618"/>
    </source>
</evidence>
<dbReference type="Gene3D" id="3.40.1390.10">
    <property type="entry name" value="MurE/MurF, N-terminal domain"/>
    <property type="match status" value="1"/>
</dbReference>
<keyword evidence="1" id="KW-0963">Cytoplasm</keyword>
<keyword evidence="8 10" id="KW-0131">Cell cycle</keyword>
<comment type="catalytic activity">
    <reaction evidence="10">
        <text>D-alanyl-D-alanine + UDP-N-acetyl-alpha-D-muramoyl-L-alanyl-gamma-D-glutamyl-meso-2,6-diaminopimelate + ATP = UDP-N-acetyl-alpha-D-muramoyl-L-alanyl-gamma-D-glutamyl-meso-2,6-diaminopimeloyl-D-alanyl-D-alanine + ADP + phosphate + H(+)</text>
        <dbReference type="Rhea" id="RHEA:28374"/>
        <dbReference type="ChEBI" id="CHEBI:15378"/>
        <dbReference type="ChEBI" id="CHEBI:30616"/>
        <dbReference type="ChEBI" id="CHEBI:43474"/>
        <dbReference type="ChEBI" id="CHEBI:57822"/>
        <dbReference type="ChEBI" id="CHEBI:61386"/>
        <dbReference type="ChEBI" id="CHEBI:83905"/>
        <dbReference type="ChEBI" id="CHEBI:456216"/>
        <dbReference type="EC" id="6.3.2.10"/>
    </reaction>
</comment>
<dbReference type="PANTHER" id="PTHR43024:SF1">
    <property type="entry name" value="UDP-N-ACETYLMURAMOYL-TRIPEPTIDE--D-ALANYL-D-ALANINE LIGASE"/>
    <property type="match status" value="1"/>
</dbReference>
<dbReference type="Pfam" id="PF08245">
    <property type="entry name" value="Mur_ligase_M"/>
    <property type="match status" value="1"/>
</dbReference>
<protein>
    <recommendedName>
        <fullName evidence="10">UDP-N-acetylmuramoyl-tripeptide--D-alanyl-D-alanine ligase</fullName>
        <ecNumber evidence="10">6.3.2.10</ecNumber>
    </recommendedName>
</protein>
<dbReference type="AlphaFoldDB" id="A0A9D1X4S4"/>
<gene>
    <name evidence="14" type="ORF">H9849_05870</name>
</gene>
<evidence type="ECO:0000256" key="2">
    <source>
        <dbReference type="ARBA" id="ARBA00022598"/>
    </source>
</evidence>
<evidence type="ECO:0000256" key="6">
    <source>
        <dbReference type="ARBA" id="ARBA00022960"/>
    </source>
</evidence>
<evidence type="ECO:0000256" key="10">
    <source>
        <dbReference type="RuleBase" id="RU004136"/>
    </source>
</evidence>
<feature type="domain" description="Mur ligase central" evidence="13">
    <location>
        <begin position="115"/>
        <end position="301"/>
    </location>
</feature>
<dbReference type="GO" id="GO:0008360">
    <property type="term" value="P:regulation of cell shape"/>
    <property type="evidence" value="ECO:0007669"/>
    <property type="project" value="UniProtKB-KW"/>
</dbReference>
<dbReference type="EC" id="6.3.2.10" evidence="10"/>
<keyword evidence="6 10" id="KW-0133">Cell shape</keyword>
<comment type="function">
    <text evidence="10">Involved in cell wall formation. Catalyzes the final step in the synthesis of UDP-N-acetylmuramoyl-pentapeptide, the precursor of murein.</text>
</comment>